<dbReference type="InterPro" id="IPR036093">
    <property type="entry name" value="NAC_dom_sf"/>
</dbReference>
<dbReference type="Pfam" id="PF02365">
    <property type="entry name" value="NAM"/>
    <property type="match status" value="1"/>
</dbReference>
<dbReference type="GO" id="GO:0006355">
    <property type="term" value="P:regulation of DNA-templated transcription"/>
    <property type="evidence" value="ECO:0007669"/>
    <property type="project" value="InterPro"/>
</dbReference>
<evidence type="ECO:0000256" key="4">
    <source>
        <dbReference type="ARBA" id="ARBA00023242"/>
    </source>
</evidence>
<evidence type="ECO:0000313" key="7">
    <source>
        <dbReference type="Proteomes" id="UP000653305"/>
    </source>
</evidence>
<accession>A0A830B9Y2</accession>
<dbReference type="InterPro" id="IPR003441">
    <property type="entry name" value="NAC-dom"/>
</dbReference>
<evidence type="ECO:0000256" key="1">
    <source>
        <dbReference type="ARBA" id="ARBA00023015"/>
    </source>
</evidence>
<evidence type="ECO:0000259" key="5">
    <source>
        <dbReference type="PROSITE" id="PS51005"/>
    </source>
</evidence>
<keyword evidence="4" id="KW-0539">Nucleus</keyword>
<organism evidence="6 7">
    <name type="scientific">Phtheirospermum japonicum</name>
    <dbReference type="NCBI Taxonomy" id="374723"/>
    <lineage>
        <taxon>Eukaryota</taxon>
        <taxon>Viridiplantae</taxon>
        <taxon>Streptophyta</taxon>
        <taxon>Embryophyta</taxon>
        <taxon>Tracheophyta</taxon>
        <taxon>Spermatophyta</taxon>
        <taxon>Magnoliopsida</taxon>
        <taxon>eudicotyledons</taxon>
        <taxon>Gunneridae</taxon>
        <taxon>Pentapetalae</taxon>
        <taxon>asterids</taxon>
        <taxon>lamiids</taxon>
        <taxon>Lamiales</taxon>
        <taxon>Orobanchaceae</taxon>
        <taxon>Orobanchaceae incertae sedis</taxon>
        <taxon>Phtheirospermum</taxon>
    </lineage>
</organism>
<dbReference type="OrthoDB" id="730183at2759"/>
<proteinExistence type="predicted"/>
<name>A0A830B9Y2_9LAMI</name>
<dbReference type="PROSITE" id="PS51005">
    <property type="entry name" value="NAC"/>
    <property type="match status" value="1"/>
</dbReference>
<sequence length="60" mass="6958">MGLRDIGESLPPGFRFYSSHEELGCHYLYKKIVNEEVLRGTFVEIDLHICEPCQLLGKYL</sequence>
<feature type="domain" description="NAC" evidence="5">
    <location>
        <begin position="10"/>
        <end position="60"/>
    </location>
</feature>
<evidence type="ECO:0000313" key="6">
    <source>
        <dbReference type="EMBL" id="GFP82782.1"/>
    </source>
</evidence>
<keyword evidence="3" id="KW-0804">Transcription</keyword>
<evidence type="ECO:0000256" key="3">
    <source>
        <dbReference type="ARBA" id="ARBA00023163"/>
    </source>
</evidence>
<keyword evidence="2" id="KW-0238">DNA-binding</keyword>
<gene>
    <name evidence="6" type="ORF">PHJA_000421300</name>
</gene>
<comment type="caution">
    <text evidence="6">The sequence shown here is derived from an EMBL/GenBank/DDBJ whole genome shotgun (WGS) entry which is preliminary data.</text>
</comment>
<protein>
    <submittedName>
        <fullName evidence="6">NAC domain-containing protein 86</fullName>
    </submittedName>
</protein>
<dbReference type="EMBL" id="BMAC01000052">
    <property type="protein sequence ID" value="GFP82782.1"/>
    <property type="molecule type" value="Genomic_DNA"/>
</dbReference>
<dbReference type="GO" id="GO:0003677">
    <property type="term" value="F:DNA binding"/>
    <property type="evidence" value="ECO:0007669"/>
    <property type="project" value="UniProtKB-KW"/>
</dbReference>
<keyword evidence="7" id="KW-1185">Reference proteome</keyword>
<dbReference type="SUPFAM" id="SSF101941">
    <property type="entry name" value="NAC domain"/>
    <property type="match status" value="1"/>
</dbReference>
<dbReference type="AlphaFoldDB" id="A0A830B9Y2"/>
<keyword evidence="1" id="KW-0805">Transcription regulation</keyword>
<dbReference type="Proteomes" id="UP000653305">
    <property type="component" value="Unassembled WGS sequence"/>
</dbReference>
<evidence type="ECO:0000256" key="2">
    <source>
        <dbReference type="ARBA" id="ARBA00023125"/>
    </source>
</evidence>
<reference evidence="6" key="1">
    <citation type="submission" date="2020-07" db="EMBL/GenBank/DDBJ databases">
        <title>Ethylene signaling mediates host invasion by parasitic plants.</title>
        <authorList>
            <person name="Yoshida S."/>
        </authorList>
    </citation>
    <scope>NUCLEOTIDE SEQUENCE</scope>
    <source>
        <strain evidence="6">Okayama</strain>
    </source>
</reference>